<evidence type="ECO:0000313" key="2">
    <source>
        <dbReference type="Proteomes" id="UP001515500"/>
    </source>
</evidence>
<gene>
    <name evidence="3" type="primary">LOC120253920</name>
</gene>
<dbReference type="InterPro" id="IPR036397">
    <property type="entry name" value="RNaseH_sf"/>
</dbReference>
<proteinExistence type="predicted"/>
<keyword evidence="2" id="KW-1185">Reference proteome</keyword>
<dbReference type="PANTHER" id="PTHR33116:SF78">
    <property type="entry name" value="OS12G0587133 PROTEIN"/>
    <property type="match status" value="1"/>
</dbReference>
<dbReference type="GO" id="GO:0003676">
    <property type="term" value="F:nucleic acid binding"/>
    <property type="evidence" value="ECO:0007669"/>
    <property type="project" value="InterPro"/>
</dbReference>
<dbReference type="Pfam" id="PF13456">
    <property type="entry name" value="RVT_3"/>
    <property type="match status" value="1"/>
</dbReference>
<dbReference type="RefSeq" id="XP_039118053.1">
    <property type="nucleotide sequence ID" value="XM_039262119.1"/>
</dbReference>
<dbReference type="Gene3D" id="3.30.420.10">
    <property type="entry name" value="Ribonuclease H-like superfamily/Ribonuclease H"/>
    <property type="match status" value="1"/>
</dbReference>
<dbReference type="CDD" id="cd06222">
    <property type="entry name" value="RNase_H_like"/>
    <property type="match status" value="1"/>
</dbReference>
<dbReference type="InterPro" id="IPR044730">
    <property type="entry name" value="RNase_H-like_dom_plant"/>
</dbReference>
<dbReference type="InterPro" id="IPR002156">
    <property type="entry name" value="RNaseH_domain"/>
</dbReference>
<dbReference type="InterPro" id="IPR043502">
    <property type="entry name" value="DNA/RNA_pol_sf"/>
</dbReference>
<dbReference type="InterPro" id="IPR000477">
    <property type="entry name" value="RT_dom"/>
</dbReference>
<dbReference type="SUPFAM" id="SSF56672">
    <property type="entry name" value="DNA/RNA polymerases"/>
    <property type="match status" value="1"/>
</dbReference>
<protein>
    <submittedName>
        <fullName evidence="3">Uncharacterized protein LOC120253920</fullName>
    </submittedName>
</protein>
<feature type="domain" description="Reverse transcriptase" evidence="1">
    <location>
        <begin position="1"/>
        <end position="220"/>
    </location>
</feature>
<dbReference type="AlphaFoldDB" id="A0AB40ATU8"/>
<evidence type="ECO:0000313" key="3">
    <source>
        <dbReference type="RefSeq" id="XP_039118053.1"/>
    </source>
</evidence>
<name>A0AB40ATU8_DIOCR</name>
<sequence>MVSTICARKASHPSLIHWNTQVIIAAQEIAHSLETEKDVPPRMICKIDIEKAFDNVEWPAIIATLQRMLFPENWITWISSYLNSASFSFLVNGHPTSWILSSRGVRQGDPISPLLFILVSQNLSAILNRALQLDMIHGFNQNLSKNFNHLLFADDLILITKATRRNARNCLLCLNVYQNLTGQKQNLSKSALYVRSWQMLYQKSLALNWRVIHSWNHSSLSMAGKITLLNSTVFAIPNYILSVMNLPISILDCISKLARCFLWGRSSNNQDFHSIGWSITTLCKSNGGLGIHNLRLVNHSLMTKNLLAILNSEDKIWVHIFKNKYRGWCLWDPDFFPDSSWFYKSICNTTNVVRSNFKLFSCDPDLVDIWKDACIFDLPISRKPTFLNTSMDLDELKFSYLISSNGFCSAIVNDLFGNSFDINCINDTNFNNDGTLVWKWNQLSCNVSVASTVYNNLNRNPCSTDPWIGWCEIWRLPVIPRIKVHIWKLAHGKLPTYSYLYNLNIGPNNPCPLCGLEPETTAHLFWEYALLSSNSGSIVIFTDASWSADTSVAGLGFLILTNSMRILATGSWGTTSSSPVQAEIAAINFAFHTCNENGWMPNLVFCDCPGVAQLLKHYNASIAWHITTEFHCMRRNLVLFPNTSIHTISKDLNSFADSLANFGKSNPQLQVCVCGTSPYA</sequence>
<dbReference type="PANTHER" id="PTHR33116">
    <property type="entry name" value="REVERSE TRANSCRIPTASE ZINC-BINDING DOMAIN-CONTAINING PROTEIN-RELATED-RELATED"/>
    <property type="match status" value="1"/>
</dbReference>
<dbReference type="InterPro" id="IPR012337">
    <property type="entry name" value="RNaseH-like_sf"/>
</dbReference>
<dbReference type="Pfam" id="PF13966">
    <property type="entry name" value="zf-RVT"/>
    <property type="match status" value="1"/>
</dbReference>
<reference evidence="3" key="1">
    <citation type="submission" date="2025-08" db="UniProtKB">
        <authorList>
            <consortium name="RefSeq"/>
        </authorList>
    </citation>
    <scope>IDENTIFICATION</scope>
</reference>
<dbReference type="GO" id="GO:0004523">
    <property type="term" value="F:RNA-DNA hybrid ribonuclease activity"/>
    <property type="evidence" value="ECO:0007669"/>
    <property type="project" value="InterPro"/>
</dbReference>
<dbReference type="Pfam" id="PF00078">
    <property type="entry name" value="RVT_1"/>
    <property type="match status" value="1"/>
</dbReference>
<evidence type="ECO:0000259" key="1">
    <source>
        <dbReference type="PROSITE" id="PS50878"/>
    </source>
</evidence>
<dbReference type="InterPro" id="IPR026960">
    <property type="entry name" value="RVT-Znf"/>
</dbReference>
<organism evidence="2 3">
    <name type="scientific">Dioscorea cayennensis subsp. rotundata</name>
    <name type="common">White Guinea yam</name>
    <name type="synonym">Dioscorea rotundata</name>
    <dbReference type="NCBI Taxonomy" id="55577"/>
    <lineage>
        <taxon>Eukaryota</taxon>
        <taxon>Viridiplantae</taxon>
        <taxon>Streptophyta</taxon>
        <taxon>Embryophyta</taxon>
        <taxon>Tracheophyta</taxon>
        <taxon>Spermatophyta</taxon>
        <taxon>Magnoliopsida</taxon>
        <taxon>Liliopsida</taxon>
        <taxon>Dioscoreales</taxon>
        <taxon>Dioscoreaceae</taxon>
        <taxon>Dioscorea</taxon>
    </lineage>
</organism>
<accession>A0AB40ATU8</accession>
<dbReference type="GeneID" id="120253920"/>
<dbReference type="Proteomes" id="UP001515500">
    <property type="component" value="Unplaced"/>
</dbReference>
<dbReference type="PROSITE" id="PS50878">
    <property type="entry name" value="RT_POL"/>
    <property type="match status" value="1"/>
</dbReference>
<dbReference type="SUPFAM" id="SSF53098">
    <property type="entry name" value="Ribonuclease H-like"/>
    <property type="match status" value="1"/>
</dbReference>